<proteinExistence type="predicted"/>
<evidence type="ECO:0008006" key="5">
    <source>
        <dbReference type="Google" id="ProtNLM"/>
    </source>
</evidence>
<accession>A0AAV0UNX2</accession>
<dbReference type="InterPro" id="IPR016288">
    <property type="entry name" value="Beta_cellobiohydrolase"/>
</dbReference>
<feature type="region of interest" description="Disordered" evidence="1">
    <location>
        <begin position="344"/>
        <end position="390"/>
    </location>
</feature>
<dbReference type="Gene3D" id="3.20.20.40">
    <property type="entry name" value="1, 4-beta cellobiohydrolase"/>
    <property type="match status" value="1"/>
</dbReference>
<dbReference type="InterPro" id="IPR036434">
    <property type="entry name" value="Beta_cellobiohydrolase_sf"/>
</dbReference>
<organism evidence="3 4">
    <name type="scientific">Hyaloperonospora brassicae</name>
    <name type="common">Brassica downy mildew</name>
    <name type="synonym">Peronospora brassicae</name>
    <dbReference type="NCBI Taxonomy" id="162125"/>
    <lineage>
        <taxon>Eukaryota</taxon>
        <taxon>Sar</taxon>
        <taxon>Stramenopiles</taxon>
        <taxon>Oomycota</taxon>
        <taxon>Peronosporomycetes</taxon>
        <taxon>Peronosporales</taxon>
        <taxon>Peronosporaceae</taxon>
        <taxon>Hyaloperonospora</taxon>
    </lineage>
</organism>
<feature type="transmembrane region" description="Helical" evidence="2">
    <location>
        <begin position="467"/>
        <end position="487"/>
    </location>
</feature>
<sequence>MRLRSVRTALWGLSFVGQLTDVTIGHRTGAAETLCSLPPEAYARAKVAYPASAFAIEALEAHSVATWYSDRFVDGDYAQLATDLVAACPLTSRISVVVYGLPEKDCAARESTGGGSVNSAADYVAFVTTLATAIGERKVQYILEPDAIALLADSSKCGQRAGYVANLQTAIGLLASTNENAEIYLDVGYWTLQDAAKSTVVVETVKQLAAMTNRVKGIVLNTSNYQSTSTLATLCTAFQTAIGSTDLHCIFDTSRNYHGGPASHEWCNVKSAGIGALPTKKTGLSNVDYLVWVKPPGASDGTCDGRTSDSMHGPGAGTFSDDLFQLLWNQGILVAEKGYPVIDGTVHGVTTRNSTSLGRDEEGPEQHEHEQEDPDDQEQATGKPNGTPVRTKSAFAVEKGGSSASAISSTFDASGTAIKSKESRLKAEEVSSSSPSSPSPPTTASRLADSHQISNESSSSSTAGSSVVVVLAVVAAAVVVLAAVVYVRRHQSRMLSESKTRELSALAPLPTTMVNFRPQPALVAPDSYLL</sequence>
<dbReference type="PANTHER" id="PTHR34876">
    <property type="match status" value="1"/>
</dbReference>
<feature type="compositionally biased region" description="Basic and acidic residues" evidence="1">
    <location>
        <begin position="419"/>
        <end position="429"/>
    </location>
</feature>
<dbReference type="Pfam" id="PF01341">
    <property type="entry name" value="Glyco_hydro_6"/>
    <property type="match status" value="1"/>
</dbReference>
<evidence type="ECO:0000313" key="3">
    <source>
        <dbReference type="EMBL" id="CAI5738177.1"/>
    </source>
</evidence>
<feature type="compositionally biased region" description="Polar residues" evidence="1">
    <location>
        <begin position="348"/>
        <end position="357"/>
    </location>
</feature>
<keyword evidence="2" id="KW-0472">Membrane</keyword>
<comment type="caution">
    <text evidence="3">The sequence shown here is derived from an EMBL/GenBank/DDBJ whole genome shotgun (WGS) entry which is preliminary data.</text>
</comment>
<keyword evidence="4" id="KW-1185">Reference proteome</keyword>
<keyword evidence="2" id="KW-1133">Transmembrane helix</keyword>
<dbReference type="GO" id="GO:0004553">
    <property type="term" value="F:hydrolase activity, hydrolyzing O-glycosyl compounds"/>
    <property type="evidence" value="ECO:0007669"/>
    <property type="project" value="InterPro"/>
</dbReference>
<gene>
    <name evidence="3" type="ORF">HBR001_LOCUS7401</name>
</gene>
<keyword evidence="2" id="KW-0812">Transmembrane</keyword>
<reference evidence="3" key="1">
    <citation type="submission" date="2022-12" db="EMBL/GenBank/DDBJ databases">
        <authorList>
            <person name="Webb A."/>
        </authorList>
    </citation>
    <scope>NUCLEOTIDE SEQUENCE</scope>
    <source>
        <strain evidence="3">Hp1</strain>
    </source>
</reference>
<evidence type="ECO:0000256" key="2">
    <source>
        <dbReference type="SAM" id="Phobius"/>
    </source>
</evidence>
<feature type="region of interest" description="Disordered" evidence="1">
    <location>
        <begin position="405"/>
        <end position="461"/>
    </location>
</feature>
<dbReference type="PRINTS" id="PR00733">
    <property type="entry name" value="GLHYDRLASE6"/>
</dbReference>
<dbReference type="EMBL" id="CANTFL010001360">
    <property type="protein sequence ID" value="CAI5738177.1"/>
    <property type="molecule type" value="Genomic_DNA"/>
</dbReference>
<feature type="compositionally biased region" description="Basic and acidic residues" evidence="1">
    <location>
        <begin position="358"/>
        <end position="370"/>
    </location>
</feature>
<feature type="compositionally biased region" description="Polar residues" evidence="1">
    <location>
        <begin position="380"/>
        <end position="390"/>
    </location>
</feature>
<dbReference type="AlphaFoldDB" id="A0AAV0UNX2"/>
<name>A0AAV0UNX2_HYABA</name>
<dbReference type="SUPFAM" id="SSF51989">
    <property type="entry name" value="Glycosyl hydrolases family 6, cellulases"/>
    <property type="match status" value="1"/>
</dbReference>
<dbReference type="GO" id="GO:0030245">
    <property type="term" value="P:cellulose catabolic process"/>
    <property type="evidence" value="ECO:0007669"/>
    <property type="project" value="InterPro"/>
</dbReference>
<evidence type="ECO:0000313" key="4">
    <source>
        <dbReference type="Proteomes" id="UP001162031"/>
    </source>
</evidence>
<protein>
    <recommendedName>
        <fullName evidence="5">Glucanase</fullName>
    </recommendedName>
</protein>
<dbReference type="Proteomes" id="UP001162031">
    <property type="component" value="Unassembled WGS sequence"/>
</dbReference>
<dbReference type="PANTHER" id="PTHR34876:SF4">
    <property type="entry name" value="1,4-BETA-D-GLUCAN CELLOBIOHYDROLASE C-RELATED"/>
    <property type="match status" value="1"/>
</dbReference>
<evidence type="ECO:0000256" key="1">
    <source>
        <dbReference type="SAM" id="MobiDB-lite"/>
    </source>
</evidence>